<keyword evidence="10" id="KW-1185">Reference proteome</keyword>
<evidence type="ECO:0000256" key="6">
    <source>
        <dbReference type="ARBA" id="ARBA00041297"/>
    </source>
</evidence>
<evidence type="ECO:0000256" key="2">
    <source>
        <dbReference type="ARBA" id="ARBA00022598"/>
    </source>
</evidence>
<dbReference type="InterPro" id="IPR042099">
    <property type="entry name" value="ANL_N_sf"/>
</dbReference>
<dbReference type="InParanoid" id="A0A067RR60"/>
<comment type="catalytic activity">
    <reaction evidence="7">
        <text>tetracosanoate + ATP + CoA = tetracosanoyl-CoA + AMP + diphosphate</text>
        <dbReference type="Rhea" id="RHEA:33639"/>
        <dbReference type="ChEBI" id="CHEBI:30616"/>
        <dbReference type="ChEBI" id="CHEBI:31014"/>
        <dbReference type="ChEBI" id="CHEBI:33019"/>
        <dbReference type="ChEBI" id="CHEBI:57287"/>
        <dbReference type="ChEBI" id="CHEBI:65052"/>
        <dbReference type="ChEBI" id="CHEBI:456215"/>
    </reaction>
    <physiologicalReaction direction="left-to-right" evidence="7">
        <dbReference type="Rhea" id="RHEA:33640"/>
    </physiologicalReaction>
</comment>
<proteinExistence type="inferred from homology"/>
<dbReference type="PANTHER" id="PTHR43107">
    <property type="entry name" value="LONG-CHAIN FATTY ACID TRANSPORT PROTEIN"/>
    <property type="match status" value="1"/>
</dbReference>
<dbReference type="Proteomes" id="UP000027135">
    <property type="component" value="Unassembled WGS sequence"/>
</dbReference>
<dbReference type="GO" id="GO:0044539">
    <property type="term" value="P:long-chain fatty acid import into cell"/>
    <property type="evidence" value="ECO:0007669"/>
    <property type="project" value="TreeGrafter"/>
</dbReference>
<organism evidence="9 10">
    <name type="scientific">Zootermopsis nevadensis</name>
    <name type="common">Dampwood termite</name>
    <dbReference type="NCBI Taxonomy" id="136037"/>
    <lineage>
        <taxon>Eukaryota</taxon>
        <taxon>Metazoa</taxon>
        <taxon>Ecdysozoa</taxon>
        <taxon>Arthropoda</taxon>
        <taxon>Hexapoda</taxon>
        <taxon>Insecta</taxon>
        <taxon>Pterygota</taxon>
        <taxon>Neoptera</taxon>
        <taxon>Polyneoptera</taxon>
        <taxon>Dictyoptera</taxon>
        <taxon>Blattodea</taxon>
        <taxon>Blattoidea</taxon>
        <taxon>Termitoidae</taxon>
        <taxon>Termopsidae</taxon>
        <taxon>Zootermopsis</taxon>
    </lineage>
</organism>
<keyword evidence="4" id="KW-0067">ATP-binding</keyword>
<dbReference type="STRING" id="136037.A0A067RR60"/>
<keyword evidence="3" id="KW-0547">Nucleotide-binding</keyword>
<keyword evidence="2" id="KW-0436">Ligase</keyword>
<evidence type="ECO:0000256" key="5">
    <source>
        <dbReference type="ARBA" id="ARBA00036527"/>
    </source>
</evidence>
<evidence type="ECO:0000256" key="4">
    <source>
        <dbReference type="ARBA" id="ARBA00022840"/>
    </source>
</evidence>
<feature type="domain" description="AMP-dependent synthetase/ligase" evidence="8">
    <location>
        <begin position="2"/>
        <end position="298"/>
    </location>
</feature>
<dbReference type="InterPro" id="IPR020845">
    <property type="entry name" value="AMP-binding_CS"/>
</dbReference>
<evidence type="ECO:0000313" key="9">
    <source>
        <dbReference type="EMBL" id="KDR22229.1"/>
    </source>
</evidence>
<dbReference type="AlphaFoldDB" id="A0A067RR60"/>
<name>A0A067RR60_ZOONE</name>
<accession>A0A067RR60</accession>
<feature type="non-terminal residue" evidence="9">
    <location>
        <position position="1"/>
    </location>
</feature>
<dbReference type="OMA" id="HARYFLM"/>
<gene>
    <name evidence="9" type="ORF">L798_01835</name>
</gene>
<dbReference type="GO" id="GO:0005324">
    <property type="term" value="F:long-chain fatty acid transmembrane transporter activity"/>
    <property type="evidence" value="ECO:0007669"/>
    <property type="project" value="TreeGrafter"/>
</dbReference>
<evidence type="ECO:0000256" key="1">
    <source>
        <dbReference type="ARBA" id="ARBA00006432"/>
    </source>
</evidence>
<protein>
    <recommendedName>
        <fullName evidence="6">Long-chain-fatty-acid--CoA ligase</fullName>
    </recommendedName>
</protein>
<sequence length="519" mass="57572">VEEFSNRVANVFLAAGYSKGDVVGLIMGSCPEYVCIWLGLAKLGVITALINSNLRNQPLIHSLSVAKTKGVIVSGEMSSGVREIVNFLDFPLDQYQLGGEQPEAIGMKNLNLLLASASTSSPDVDGPGYKDNALYIYTSGTTGMPKAAVIPHSRYLLMTIAVKHLLAICPDDIIYNPLPLYHSAGGVVGTGPPLVFGNSVVIRSKFSASAYWKDCIKYNCTVGQYVGEMCRYIMAVPHQPEDTSHRIRIMVGNGMRPTIWKEFIERFKIQQVTELYGSTEGNVNIVNLDNKIGAVGCIPQCVPKSFLPIGLIRVNLNTNEPIRDKRGLCIRTDPGEPGMFVGLIASSNAIRDFHGYVNKKESSRKIIHNVFKKGDRAFVSGDLLVVDEYGYIYFKDRTGDTFRWKGENVATAEVESIIINLIGLKDAAVYGVQVNIQLLTQFQSLHFDKTLPPYARPIFIRVLQKMNMTGTFKIKKTELQEDGFDPFKVKDKLYFRSGKEYVPLTSQLYEDILKGLLRV</sequence>
<evidence type="ECO:0000313" key="10">
    <source>
        <dbReference type="Proteomes" id="UP000027135"/>
    </source>
</evidence>
<evidence type="ECO:0000256" key="3">
    <source>
        <dbReference type="ARBA" id="ARBA00022741"/>
    </source>
</evidence>
<dbReference type="GO" id="GO:0005789">
    <property type="term" value="C:endoplasmic reticulum membrane"/>
    <property type="evidence" value="ECO:0007669"/>
    <property type="project" value="TreeGrafter"/>
</dbReference>
<comment type="similarity">
    <text evidence="1">Belongs to the ATP-dependent AMP-binding enzyme family.</text>
</comment>
<comment type="catalytic activity">
    <reaction evidence="5">
        <text>a very long-chain fatty acid + ATP + CoA = a very long-chain fatty acyl-CoA + AMP + diphosphate</text>
        <dbReference type="Rhea" id="RHEA:54536"/>
        <dbReference type="ChEBI" id="CHEBI:30616"/>
        <dbReference type="ChEBI" id="CHEBI:33019"/>
        <dbReference type="ChEBI" id="CHEBI:57287"/>
        <dbReference type="ChEBI" id="CHEBI:58950"/>
        <dbReference type="ChEBI" id="CHEBI:138261"/>
        <dbReference type="ChEBI" id="CHEBI:456215"/>
    </reaction>
    <physiologicalReaction direction="left-to-right" evidence="5">
        <dbReference type="Rhea" id="RHEA:54537"/>
    </physiologicalReaction>
</comment>
<dbReference type="SUPFAM" id="SSF56801">
    <property type="entry name" value="Acetyl-CoA synthetase-like"/>
    <property type="match status" value="1"/>
</dbReference>
<dbReference type="PANTHER" id="PTHR43107:SF15">
    <property type="entry name" value="FATTY ACID TRANSPORT PROTEIN 3, ISOFORM A"/>
    <property type="match status" value="1"/>
</dbReference>
<dbReference type="EMBL" id="KK852514">
    <property type="protein sequence ID" value="KDR22229.1"/>
    <property type="molecule type" value="Genomic_DNA"/>
</dbReference>
<dbReference type="eggNOG" id="KOG1179">
    <property type="taxonomic scope" value="Eukaryota"/>
</dbReference>
<evidence type="ECO:0000259" key="8">
    <source>
        <dbReference type="Pfam" id="PF00501"/>
    </source>
</evidence>
<evidence type="ECO:0000256" key="7">
    <source>
        <dbReference type="ARBA" id="ARBA00048666"/>
    </source>
</evidence>
<dbReference type="Pfam" id="PF00501">
    <property type="entry name" value="AMP-binding"/>
    <property type="match status" value="1"/>
</dbReference>
<dbReference type="GO" id="GO:0004467">
    <property type="term" value="F:long-chain fatty acid-CoA ligase activity"/>
    <property type="evidence" value="ECO:0007669"/>
    <property type="project" value="TreeGrafter"/>
</dbReference>
<dbReference type="PROSITE" id="PS00455">
    <property type="entry name" value="AMP_BINDING"/>
    <property type="match status" value="1"/>
</dbReference>
<dbReference type="GO" id="GO:0005524">
    <property type="term" value="F:ATP binding"/>
    <property type="evidence" value="ECO:0007669"/>
    <property type="project" value="UniProtKB-KW"/>
</dbReference>
<dbReference type="InterPro" id="IPR000873">
    <property type="entry name" value="AMP-dep_synth/lig_dom"/>
</dbReference>
<reference evidence="9 10" key="1">
    <citation type="journal article" date="2014" name="Nat. Commun.">
        <title>Molecular traces of alternative social organization in a termite genome.</title>
        <authorList>
            <person name="Terrapon N."/>
            <person name="Li C."/>
            <person name="Robertson H.M."/>
            <person name="Ji L."/>
            <person name="Meng X."/>
            <person name="Booth W."/>
            <person name="Chen Z."/>
            <person name="Childers C.P."/>
            <person name="Glastad K.M."/>
            <person name="Gokhale K."/>
            <person name="Gowin J."/>
            <person name="Gronenberg W."/>
            <person name="Hermansen R.A."/>
            <person name="Hu H."/>
            <person name="Hunt B.G."/>
            <person name="Huylmans A.K."/>
            <person name="Khalil S.M."/>
            <person name="Mitchell R.D."/>
            <person name="Munoz-Torres M.C."/>
            <person name="Mustard J.A."/>
            <person name="Pan H."/>
            <person name="Reese J.T."/>
            <person name="Scharf M.E."/>
            <person name="Sun F."/>
            <person name="Vogel H."/>
            <person name="Xiao J."/>
            <person name="Yang W."/>
            <person name="Yang Z."/>
            <person name="Yang Z."/>
            <person name="Zhou J."/>
            <person name="Zhu J."/>
            <person name="Brent C.S."/>
            <person name="Elsik C.G."/>
            <person name="Goodisman M.A."/>
            <person name="Liberles D.A."/>
            <person name="Roe R.M."/>
            <person name="Vargo E.L."/>
            <person name="Vilcinskas A."/>
            <person name="Wang J."/>
            <person name="Bornberg-Bauer E."/>
            <person name="Korb J."/>
            <person name="Zhang G."/>
            <person name="Liebig J."/>
        </authorList>
    </citation>
    <scope>NUCLEOTIDE SEQUENCE [LARGE SCALE GENOMIC DNA]</scope>
    <source>
        <tissue evidence="9">Whole organism</tissue>
    </source>
</reference>
<dbReference type="Gene3D" id="3.40.50.12780">
    <property type="entry name" value="N-terminal domain of ligase-like"/>
    <property type="match status" value="1"/>
</dbReference>
<dbReference type="GO" id="GO:0005886">
    <property type="term" value="C:plasma membrane"/>
    <property type="evidence" value="ECO:0007669"/>
    <property type="project" value="TreeGrafter"/>
</dbReference>